<evidence type="ECO:0000313" key="3">
    <source>
        <dbReference type="EMBL" id="NHN84345.1"/>
    </source>
</evidence>
<evidence type="ECO:0000259" key="2">
    <source>
        <dbReference type="Pfam" id="PF10135"/>
    </source>
</evidence>
<evidence type="ECO:0000313" key="4">
    <source>
        <dbReference type="Proteomes" id="UP000635278"/>
    </source>
</evidence>
<evidence type="ECO:0000256" key="1">
    <source>
        <dbReference type="SAM" id="MobiDB-lite"/>
    </source>
</evidence>
<protein>
    <submittedName>
        <fullName evidence="3">Chemotaxis protein chel</fullName>
    </submittedName>
</protein>
<organism evidence="3 4">
    <name type="scientific">Acetobacter musti</name>
    <dbReference type="NCBI Taxonomy" id="864732"/>
    <lineage>
        <taxon>Bacteria</taxon>
        <taxon>Pseudomonadati</taxon>
        <taxon>Pseudomonadota</taxon>
        <taxon>Alphaproteobacteria</taxon>
        <taxon>Acetobacterales</taxon>
        <taxon>Acetobacteraceae</taxon>
        <taxon>Acetobacter</taxon>
    </lineage>
</organism>
<gene>
    <name evidence="3" type="ORF">GOB93_06750</name>
</gene>
<keyword evidence="4" id="KW-1185">Reference proteome</keyword>
<reference evidence="3 4" key="1">
    <citation type="journal article" date="2020" name="Int. J. Syst. Evol. Microbiol.">
        <title>Novel acetic acid bacteria from cider fermentations: Acetobacter conturbans sp. nov. and Acetobacter fallax sp. nov.</title>
        <authorList>
            <person name="Sombolestani A.S."/>
            <person name="Cleenwerck I."/>
            <person name="Cnockaert M."/>
            <person name="Borremans W."/>
            <person name="Wieme A.D."/>
            <person name="De Vuyst L."/>
            <person name="Vandamme P."/>
        </authorList>
    </citation>
    <scope>NUCLEOTIDE SEQUENCE [LARGE SCALE GENOMIC DNA]</scope>
    <source>
        <strain evidence="3 4">LMG 30640</strain>
    </source>
</reference>
<accession>A0ABX0JMX1</accession>
<dbReference type="EMBL" id="WOTB01000006">
    <property type="protein sequence ID" value="NHN84345.1"/>
    <property type="molecule type" value="Genomic_DNA"/>
</dbReference>
<feature type="compositionally biased region" description="Polar residues" evidence="1">
    <location>
        <begin position="1"/>
        <end position="18"/>
    </location>
</feature>
<feature type="domain" description="Flagellar protein FlgJ N-terminal" evidence="2">
    <location>
        <begin position="49"/>
        <end position="98"/>
    </location>
</feature>
<proteinExistence type="predicted"/>
<dbReference type="InterPro" id="IPR019301">
    <property type="entry name" value="Flagellar_prot_FlgJ_N"/>
</dbReference>
<name>A0ABX0JMX1_9PROT</name>
<sequence>MTSGVKSTLGSPSPSAGTVTVPAAGAPVDPKIWKAASDFETMAIGQLLKPMFDTVDLSKTPFGGGVGESTFRPMLVDEMAKQMEGNGGLGLAKSIYRQMLEIQEKAG</sequence>
<comment type="caution">
    <text evidence="3">The sequence shown here is derived from an EMBL/GenBank/DDBJ whole genome shotgun (WGS) entry which is preliminary data.</text>
</comment>
<dbReference type="Pfam" id="PF10135">
    <property type="entry name" value="Rod-binding"/>
    <property type="match status" value="1"/>
</dbReference>
<dbReference type="Proteomes" id="UP000635278">
    <property type="component" value="Unassembled WGS sequence"/>
</dbReference>
<feature type="region of interest" description="Disordered" evidence="1">
    <location>
        <begin position="1"/>
        <end position="23"/>
    </location>
</feature>